<dbReference type="AlphaFoldDB" id="A0A0M0JL80"/>
<organism evidence="3 4">
    <name type="scientific">Chrysochromulina tobinii</name>
    <dbReference type="NCBI Taxonomy" id="1460289"/>
    <lineage>
        <taxon>Eukaryota</taxon>
        <taxon>Haptista</taxon>
        <taxon>Haptophyta</taxon>
        <taxon>Prymnesiophyceae</taxon>
        <taxon>Prymnesiales</taxon>
        <taxon>Chrysochromulinaceae</taxon>
        <taxon>Chrysochromulina</taxon>
    </lineage>
</organism>
<feature type="region of interest" description="Disordered" evidence="2">
    <location>
        <begin position="364"/>
        <end position="396"/>
    </location>
</feature>
<reference evidence="4" key="1">
    <citation type="journal article" date="2015" name="PLoS Genet.">
        <title>Genome Sequence and Transcriptome Analyses of Chrysochromulina tobin: Metabolic Tools for Enhanced Algal Fitness in the Prominent Order Prymnesiales (Haptophyceae).</title>
        <authorList>
            <person name="Hovde B.T."/>
            <person name="Deodato C.R."/>
            <person name="Hunsperger H.M."/>
            <person name="Ryken S.A."/>
            <person name="Yost W."/>
            <person name="Jha R.K."/>
            <person name="Patterson J."/>
            <person name="Monnat R.J. Jr."/>
            <person name="Barlow S.B."/>
            <person name="Starkenburg S.R."/>
            <person name="Cattolico R.A."/>
        </authorList>
    </citation>
    <scope>NUCLEOTIDE SEQUENCE</scope>
    <source>
        <strain evidence="4">CCMP291</strain>
    </source>
</reference>
<accession>A0A0M0JL80</accession>
<dbReference type="EMBL" id="JWZX01002768">
    <property type="protein sequence ID" value="KOO27072.1"/>
    <property type="molecule type" value="Genomic_DNA"/>
</dbReference>
<evidence type="ECO:0000256" key="2">
    <source>
        <dbReference type="SAM" id="MobiDB-lite"/>
    </source>
</evidence>
<comment type="caution">
    <text evidence="3">The sequence shown here is derived from an EMBL/GenBank/DDBJ whole genome shotgun (WGS) entry which is preliminary data.</text>
</comment>
<dbReference type="Proteomes" id="UP000037460">
    <property type="component" value="Unassembled WGS sequence"/>
</dbReference>
<protein>
    <submittedName>
        <fullName evidence="3">Uncharacterized protein</fullName>
    </submittedName>
</protein>
<feature type="coiled-coil region" evidence="1">
    <location>
        <begin position="133"/>
        <end position="299"/>
    </location>
</feature>
<evidence type="ECO:0000313" key="4">
    <source>
        <dbReference type="Proteomes" id="UP000037460"/>
    </source>
</evidence>
<name>A0A0M0JL80_9EUKA</name>
<sequence>MALKAHEPRLAAYEYEQVLLRADLPEVLRAQAAEKLIQSEAAVENELPATAPWDSRMTWQERLLAPADAVLKTYAPPRRSTVAAAYLPDDAPSSRFGWSAIRTPVQLTSMPATTQARSAAADAEARAAKDVAFEEAITRAVAAEKEVAELKRAATHAGAVAASEAEARRQADTRLQAAVERANAIEANAQVAASQMEADASSERRAAAKLRRELEAGQRVLGDAVSRAEAELKDALARAVTAERAAASAAAAAVEAVHLAQEEGATALLEQRAELEERCMAAEAEVDTLRAEVEALIVAQRQQAERTHAAKAALRDAATEPIESLLLEQQAEAARIQNLLHELRNLSASLDESERKYEELVRRTGRVLGRAADPRSDADEADSDDGATEGSAEESL</sequence>
<evidence type="ECO:0000313" key="3">
    <source>
        <dbReference type="EMBL" id="KOO27072.1"/>
    </source>
</evidence>
<proteinExistence type="predicted"/>
<feature type="coiled-coil region" evidence="1">
    <location>
        <begin position="326"/>
        <end position="363"/>
    </location>
</feature>
<keyword evidence="4" id="KW-1185">Reference proteome</keyword>
<evidence type="ECO:0000256" key="1">
    <source>
        <dbReference type="SAM" id="Coils"/>
    </source>
</evidence>
<feature type="compositionally biased region" description="Acidic residues" evidence="2">
    <location>
        <begin position="379"/>
        <end position="396"/>
    </location>
</feature>
<keyword evidence="1" id="KW-0175">Coiled coil</keyword>
<gene>
    <name evidence="3" type="ORF">Ctob_006646</name>
</gene>